<comment type="function">
    <text evidence="1 13">Transfers the gamma-phosphate of ATP to the 4'-position of a tetraacyldisaccharide 1-phosphate intermediate (termed DS-1-P) to form tetraacyldisaccharide 1,4'-bis-phosphate (lipid IVA).</text>
</comment>
<keyword evidence="7 13" id="KW-0808">Transferase</keyword>
<dbReference type="AlphaFoldDB" id="A0A512BRJ2"/>
<keyword evidence="11 13" id="KW-0443">Lipid metabolism</keyword>
<dbReference type="NCBIfam" id="TIGR00682">
    <property type="entry name" value="lpxK"/>
    <property type="match status" value="1"/>
</dbReference>
<gene>
    <name evidence="13 14" type="primary">lpxK</name>
    <name evidence="14" type="ORF">MAE02_22580</name>
</gene>
<evidence type="ECO:0000256" key="10">
    <source>
        <dbReference type="ARBA" id="ARBA00022840"/>
    </source>
</evidence>
<dbReference type="HAMAP" id="MF_00409">
    <property type="entry name" value="LpxK"/>
    <property type="match status" value="1"/>
</dbReference>
<dbReference type="Proteomes" id="UP000321085">
    <property type="component" value="Unassembled WGS sequence"/>
</dbReference>
<proteinExistence type="inferred from homology"/>
<evidence type="ECO:0000256" key="1">
    <source>
        <dbReference type="ARBA" id="ARBA00002274"/>
    </source>
</evidence>
<evidence type="ECO:0000256" key="5">
    <source>
        <dbReference type="ARBA" id="ARBA00022516"/>
    </source>
</evidence>
<evidence type="ECO:0000256" key="2">
    <source>
        <dbReference type="ARBA" id="ARBA00004870"/>
    </source>
</evidence>
<name>A0A512BRJ2_9HYPH</name>
<dbReference type="EMBL" id="BJYU01000025">
    <property type="protein sequence ID" value="GEO14562.1"/>
    <property type="molecule type" value="Genomic_DNA"/>
</dbReference>
<evidence type="ECO:0000256" key="11">
    <source>
        <dbReference type="ARBA" id="ARBA00023098"/>
    </source>
</evidence>
<dbReference type="PANTHER" id="PTHR42724:SF1">
    <property type="entry name" value="TETRAACYLDISACCHARIDE 4'-KINASE, MITOCHONDRIAL-RELATED"/>
    <property type="match status" value="1"/>
</dbReference>
<organism evidence="14 15">
    <name type="scientific">Microvirga aerophila</name>
    <dbReference type="NCBI Taxonomy" id="670291"/>
    <lineage>
        <taxon>Bacteria</taxon>
        <taxon>Pseudomonadati</taxon>
        <taxon>Pseudomonadota</taxon>
        <taxon>Alphaproteobacteria</taxon>
        <taxon>Hyphomicrobiales</taxon>
        <taxon>Methylobacteriaceae</taxon>
        <taxon>Microvirga</taxon>
    </lineage>
</organism>
<dbReference type="OrthoDB" id="9766423at2"/>
<keyword evidence="15" id="KW-1185">Reference proteome</keyword>
<keyword evidence="8 13" id="KW-0547">Nucleotide-binding</keyword>
<evidence type="ECO:0000256" key="12">
    <source>
        <dbReference type="ARBA" id="ARBA00029757"/>
    </source>
</evidence>
<protein>
    <recommendedName>
        <fullName evidence="4 13">Tetraacyldisaccharide 4'-kinase</fullName>
        <ecNumber evidence="3 13">2.7.1.130</ecNumber>
    </recommendedName>
    <alternativeName>
        <fullName evidence="12 13">Lipid A 4'-kinase</fullName>
    </alternativeName>
</protein>
<dbReference type="GO" id="GO:0009245">
    <property type="term" value="P:lipid A biosynthetic process"/>
    <property type="evidence" value="ECO:0007669"/>
    <property type="project" value="UniProtKB-UniRule"/>
</dbReference>
<dbReference type="GO" id="GO:0009029">
    <property type="term" value="F:lipid-A 4'-kinase activity"/>
    <property type="evidence" value="ECO:0007669"/>
    <property type="project" value="UniProtKB-UniRule"/>
</dbReference>
<evidence type="ECO:0000256" key="7">
    <source>
        <dbReference type="ARBA" id="ARBA00022679"/>
    </source>
</evidence>
<evidence type="ECO:0000313" key="14">
    <source>
        <dbReference type="EMBL" id="GEO14562.1"/>
    </source>
</evidence>
<dbReference type="GO" id="GO:0005524">
    <property type="term" value="F:ATP binding"/>
    <property type="evidence" value="ECO:0007669"/>
    <property type="project" value="UniProtKB-UniRule"/>
</dbReference>
<comment type="similarity">
    <text evidence="13">Belongs to the LpxK family.</text>
</comment>
<dbReference type="UniPathway" id="UPA00359">
    <property type="reaction ID" value="UER00482"/>
</dbReference>
<accession>A0A512BRJ2</accession>
<sequence length="341" mass="36049">MRAPAFWWQAAPSFLAHALRPPSLLYGAVAARRMNRPGQKAGLPVLCIGNFTAGGAGKTPTALAVAELLEGAGESPAFLSRGYGGRLPGPVQVEEHHTARDVGDEPLLLGRRAPAIVSRDRPAGARLALEIGATVIIMDDGLQNPSLVKDCAIAVVDGATGIGNGLPLPSGPLRAPMPAQWPAVDAVVIVGAGVGGDAVAAEAERQGKRVFRASLQPYTAAAEALRGQRVLAFAGIGRPEKFFETLRECGALVERIIAFPDHHPYSGDDLRGLRKEAEGLGLQAITTEKDLARIASTEVAEPWSGLMALPVQLCIDDEAGLRKFILRRIEGRRLRPESLSR</sequence>
<evidence type="ECO:0000256" key="3">
    <source>
        <dbReference type="ARBA" id="ARBA00012071"/>
    </source>
</evidence>
<evidence type="ECO:0000256" key="4">
    <source>
        <dbReference type="ARBA" id="ARBA00016436"/>
    </source>
</evidence>
<dbReference type="InterPro" id="IPR027417">
    <property type="entry name" value="P-loop_NTPase"/>
</dbReference>
<dbReference type="PANTHER" id="PTHR42724">
    <property type="entry name" value="TETRAACYLDISACCHARIDE 4'-KINASE"/>
    <property type="match status" value="1"/>
</dbReference>
<keyword evidence="10 13" id="KW-0067">ATP-binding</keyword>
<reference evidence="14 15" key="1">
    <citation type="submission" date="2019-07" db="EMBL/GenBank/DDBJ databases">
        <title>Whole genome shotgun sequence of Microvirga aerophila NBRC 106136.</title>
        <authorList>
            <person name="Hosoyama A."/>
            <person name="Uohara A."/>
            <person name="Ohji S."/>
            <person name="Ichikawa N."/>
        </authorList>
    </citation>
    <scope>NUCLEOTIDE SEQUENCE [LARGE SCALE GENOMIC DNA]</scope>
    <source>
        <strain evidence="14 15">NBRC 106136</strain>
    </source>
</reference>
<evidence type="ECO:0000256" key="6">
    <source>
        <dbReference type="ARBA" id="ARBA00022556"/>
    </source>
</evidence>
<keyword evidence="9 13" id="KW-0418">Kinase</keyword>
<dbReference type="Pfam" id="PF02606">
    <property type="entry name" value="LpxK"/>
    <property type="match status" value="1"/>
</dbReference>
<dbReference type="SUPFAM" id="SSF52540">
    <property type="entry name" value="P-loop containing nucleoside triphosphate hydrolases"/>
    <property type="match status" value="1"/>
</dbReference>
<evidence type="ECO:0000256" key="8">
    <source>
        <dbReference type="ARBA" id="ARBA00022741"/>
    </source>
</evidence>
<dbReference type="InterPro" id="IPR003758">
    <property type="entry name" value="LpxK"/>
</dbReference>
<comment type="catalytic activity">
    <reaction evidence="13">
        <text>a lipid A disaccharide + ATP = a lipid IVA + ADP + H(+)</text>
        <dbReference type="Rhea" id="RHEA:67840"/>
        <dbReference type="ChEBI" id="CHEBI:15378"/>
        <dbReference type="ChEBI" id="CHEBI:30616"/>
        <dbReference type="ChEBI" id="CHEBI:176343"/>
        <dbReference type="ChEBI" id="CHEBI:176425"/>
        <dbReference type="ChEBI" id="CHEBI:456216"/>
        <dbReference type="EC" id="2.7.1.130"/>
    </reaction>
</comment>
<keyword evidence="6 13" id="KW-0441">Lipid A biosynthesis</keyword>
<dbReference type="GO" id="GO:0009244">
    <property type="term" value="P:lipopolysaccharide core region biosynthetic process"/>
    <property type="evidence" value="ECO:0007669"/>
    <property type="project" value="TreeGrafter"/>
</dbReference>
<evidence type="ECO:0000256" key="13">
    <source>
        <dbReference type="HAMAP-Rule" id="MF_00409"/>
    </source>
</evidence>
<evidence type="ECO:0000313" key="15">
    <source>
        <dbReference type="Proteomes" id="UP000321085"/>
    </source>
</evidence>
<dbReference type="EC" id="2.7.1.130" evidence="3 13"/>
<evidence type="ECO:0000256" key="9">
    <source>
        <dbReference type="ARBA" id="ARBA00022777"/>
    </source>
</evidence>
<keyword evidence="5 13" id="KW-0444">Lipid biosynthesis</keyword>
<comment type="pathway">
    <text evidence="2 13">Glycolipid biosynthesis; lipid IV(A) biosynthesis; lipid IV(A) from (3R)-3-hydroxytetradecanoyl-[acyl-carrier-protein] and UDP-N-acetyl-alpha-D-glucosamine: step 6/6.</text>
</comment>
<dbReference type="RefSeq" id="WP_114185560.1">
    <property type="nucleotide sequence ID" value="NZ_BJYU01000025.1"/>
</dbReference>
<dbReference type="GO" id="GO:0005886">
    <property type="term" value="C:plasma membrane"/>
    <property type="evidence" value="ECO:0007669"/>
    <property type="project" value="TreeGrafter"/>
</dbReference>
<comment type="caution">
    <text evidence="14">The sequence shown here is derived from an EMBL/GenBank/DDBJ whole genome shotgun (WGS) entry which is preliminary data.</text>
</comment>
<feature type="binding site" evidence="13">
    <location>
        <begin position="52"/>
        <end position="59"/>
    </location>
    <ligand>
        <name>ATP</name>
        <dbReference type="ChEBI" id="CHEBI:30616"/>
    </ligand>
</feature>